<dbReference type="SUPFAM" id="SSF53032">
    <property type="entry name" value="tRNA-intron endonuclease catalytic domain-like"/>
    <property type="match status" value="1"/>
</dbReference>
<dbReference type="InterPro" id="IPR018593">
    <property type="entry name" value="tRNA-endonuc_su_Sen15"/>
</dbReference>
<dbReference type="Gene3D" id="1.20.80.10">
    <property type="match status" value="1"/>
</dbReference>
<dbReference type="SUPFAM" id="SSF47027">
    <property type="entry name" value="Acyl-CoA binding protein"/>
    <property type="match status" value="1"/>
</dbReference>
<organism evidence="5 6">
    <name type="scientific">Silurus meridionalis</name>
    <name type="common">Southern catfish</name>
    <name type="synonym">Silurus soldatovi meridionalis</name>
    <dbReference type="NCBI Taxonomy" id="175797"/>
    <lineage>
        <taxon>Eukaryota</taxon>
        <taxon>Metazoa</taxon>
        <taxon>Chordata</taxon>
        <taxon>Craniata</taxon>
        <taxon>Vertebrata</taxon>
        <taxon>Euteleostomi</taxon>
        <taxon>Actinopterygii</taxon>
        <taxon>Neopterygii</taxon>
        <taxon>Teleostei</taxon>
        <taxon>Ostariophysi</taxon>
        <taxon>Siluriformes</taxon>
        <taxon>Siluridae</taxon>
        <taxon>Silurus</taxon>
    </lineage>
</organism>
<evidence type="ECO:0000313" key="5">
    <source>
        <dbReference type="EMBL" id="KAF7705984.1"/>
    </source>
</evidence>
<evidence type="ECO:0000256" key="1">
    <source>
        <dbReference type="ARBA" id="ARBA00006091"/>
    </source>
</evidence>
<dbReference type="Proteomes" id="UP000606274">
    <property type="component" value="Unassembled WGS sequence"/>
</dbReference>
<protein>
    <recommendedName>
        <fullName evidence="4">ACB domain-containing protein</fullName>
    </recommendedName>
</protein>
<feature type="region of interest" description="Disordered" evidence="3">
    <location>
        <begin position="252"/>
        <end position="286"/>
    </location>
</feature>
<dbReference type="GO" id="GO:0000062">
    <property type="term" value="F:fatty-acyl-CoA binding"/>
    <property type="evidence" value="ECO:0007669"/>
    <property type="project" value="InterPro"/>
</dbReference>
<keyword evidence="2" id="KW-0819">tRNA processing</keyword>
<evidence type="ECO:0000259" key="4">
    <source>
        <dbReference type="PROSITE" id="PS51228"/>
    </source>
</evidence>
<feature type="domain" description="ACB" evidence="4">
    <location>
        <begin position="7"/>
        <end position="96"/>
    </location>
</feature>
<accession>A0A8T0BG43</accession>
<comment type="similarity">
    <text evidence="1">Belongs to the SEN15 family.</text>
</comment>
<dbReference type="InterPro" id="IPR036167">
    <property type="entry name" value="tRNA_intron_Endo_cat-like_sf"/>
</dbReference>
<dbReference type="Pfam" id="PF09631">
    <property type="entry name" value="Sen15"/>
    <property type="match status" value="1"/>
</dbReference>
<feature type="region of interest" description="Disordered" evidence="3">
    <location>
        <begin position="224"/>
        <end position="243"/>
    </location>
</feature>
<comment type="caution">
    <text evidence="5">The sequence shown here is derived from an EMBL/GenBank/DDBJ whole genome shotgun (WGS) entry which is preliminary data.</text>
</comment>
<dbReference type="AlphaFoldDB" id="A0A8T0BG43"/>
<dbReference type="InterPro" id="IPR014352">
    <property type="entry name" value="FERM/acyl-CoA-bd_prot_sf"/>
</dbReference>
<dbReference type="EMBL" id="JABFDY010000006">
    <property type="protein sequence ID" value="KAF7705984.1"/>
    <property type="molecule type" value="Genomic_DNA"/>
</dbReference>
<dbReference type="GO" id="GO:0006388">
    <property type="term" value="P:tRNA splicing, via endonucleolytic cleavage and ligation"/>
    <property type="evidence" value="ECO:0007669"/>
    <property type="project" value="InterPro"/>
</dbReference>
<dbReference type="PRINTS" id="PR00689">
    <property type="entry name" value="ACOABINDINGP"/>
</dbReference>
<dbReference type="PROSITE" id="PS51228">
    <property type="entry name" value="ACB_2"/>
    <property type="match status" value="1"/>
</dbReference>
<dbReference type="Pfam" id="PF00887">
    <property type="entry name" value="ACBP"/>
    <property type="match status" value="1"/>
</dbReference>
<evidence type="ECO:0000256" key="2">
    <source>
        <dbReference type="ARBA" id="ARBA00022694"/>
    </source>
</evidence>
<feature type="compositionally biased region" description="Low complexity" evidence="3">
    <location>
        <begin position="176"/>
        <end position="193"/>
    </location>
</feature>
<feature type="region of interest" description="Disordered" evidence="3">
    <location>
        <begin position="115"/>
        <end position="214"/>
    </location>
</feature>
<evidence type="ECO:0000313" key="6">
    <source>
        <dbReference type="Proteomes" id="UP000606274"/>
    </source>
</evidence>
<proteinExistence type="inferred from homology"/>
<feature type="compositionally biased region" description="Acidic residues" evidence="3">
    <location>
        <begin position="142"/>
        <end position="153"/>
    </location>
</feature>
<dbReference type="PANTHER" id="PTHR28582:SF1">
    <property type="entry name" value="TRNA-SPLICING ENDONUCLEASE SUBUNIT SEN15"/>
    <property type="match status" value="1"/>
</dbReference>
<name>A0A8T0BG43_SILME</name>
<keyword evidence="6" id="KW-1185">Reference proteome</keyword>
<sequence length="583" mass="65234">MENISVHQRRFEAAAKVMRNLPANGLFVPSDAMLLTFHTYHRQATVGPCDTTDPHHPAALSKTEWAAWKALGDMSKEEAMKAYVEEILLILEMIPVTEEVCDLLKVLEPFYEVVEDEDEDKDDDTTSKPAMSTFSGSRSSVEEEEEEEDDDDVDRNHDAADVTRLTVANRAERGGSPVCSSSISSLSKTTHSSINTYEEEEEPEHSLQTSRDSPERFLQLLTDDRLTDGDDVSEPEESSEVYSDLVRWEEGSGGLQAAAAPAKELEGRGPSTEGVSQDGRPHGETPPPFCRAAHETLQSVMVSAEGRGCELAGDSLAPVVTSMKVGENLVNTQIVVALSRLQDDMRSVLAKLDKLEARAMSQVERFALRSQTRTALDNKRRPVCQISAAFLLAWPFVAHFLVQLYFQKKRQSAITYTRVWRVTARDLETKQTNKQELMDEENREAPSNWITQHPVYRDLLKLGVEDDAQVYGAFLVYLDLTEVRRWTSVSAVSCPDLKAVLLEGRERDGEGLRVVFPLPAHRNVSHRDLRCIVGRGTPMLLCAVASDSTLVYQQLSDGLVTPDPPVDIRDLGRRQHRKRRVQM</sequence>
<feature type="compositionally biased region" description="Polar residues" evidence="3">
    <location>
        <begin position="127"/>
        <end position="139"/>
    </location>
</feature>
<dbReference type="InterPro" id="IPR011856">
    <property type="entry name" value="tRNA_endonuc-like_dom_sf"/>
</dbReference>
<dbReference type="InterPro" id="IPR000582">
    <property type="entry name" value="Acyl-CoA-binding_protein"/>
</dbReference>
<dbReference type="GO" id="GO:0003676">
    <property type="term" value="F:nucleic acid binding"/>
    <property type="evidence" value="ECO:0007669"/>
    <property type="project" value="InterPro"/>
</dbReference>
<feature type="compositionally biased region" description="Acidic residues" evidence="3">
    <location>
        <begin position="229"/>
        <end position="239"/>
    </location>
</feature>
<dbReference type="PANTHER" id="PTHR28582">
    <property type="entry name" value="TRNA-SPLICING ENDONUCLEASE SUBUNIT SEN15"/>
    <property type="match status" value="1"/>
</dbReference>
<dbReference type="InterPro" id="IPR035984">
    <property type="entry name" value="Acyl-CoA-binding_sf"/>
</dbReference>
<dbReference type="Gene3D" id="3.40.1350.10">
    <property type="match status" value="1"/>
</dbReference>
<evidence type="ECO:0000256" key="3">
    <source>
        <dbReference type="SAM" id="MobiDB-lite"/>
    </source>
</evidence>
<dbReference type="GO" id="GO:0005634">
    <property type="term" value="C:nucleus"/>
    <property type="evidence" value="ECO:0007669"/>
    <property type="project" value="UniProtKB-ARBA"/>
</dbReference>
<reference evidence="5" key="1">
    <citation type="submission" date="2020-08" db="EMBL/GenBank/DDBJ databases">
        <title>Chromosome-level assembly of Southern catfish (Silurus meridionalis) provides insights into visual adaptation to the nocturnal and benthic lifestyles.</title>
        <authorList>
            <person name="Zhang Y."/>
            <person name="Wang D."/>
            <person name="Peng Z."/>
        </authorList>
    </citation>
    <scope>NUCLEOTIDE SEQUENCE</scope>
    <source>
        <strain evidence="5">SWU-2019-XX</strain>
        <tissue evidence="5">Muscle</tissue>
    </source>
</reference>
<gene>
    <name evidence="5" type="ORF">HF521_019238</name>
</gene>